<organism evidence="1 2">
    <name type="scientific">Varibaculum cambriense</name>
    <dbReference type="NCBI Taxonomy" id="184870"/>
    <lineage>
        <taxon>Bacteria</taxon>
        <taxon>Bacillati</taxon>
        <taxon>Actinomycetota</taxon>
        <taxon>Actinomycetes</taxon>
        <taxon>Actinomycetales</taxon>
        <taxon>Actinomycetaceae</taxon>
        <taxon>Varibaculum</taxon>
    </lineage>
</organism>
<dbReference type="AlphaFoldDB" id="A0AAJ1BAY9"/>
<accession>A0AAJ1BAY9</accession>
<dbReference type="RefSeq" id="WP_238127783.1">
    <property type="nucleotide sequence ID" value="NZ_JAKNHJ010000005.1"/>
</dbReference>
<evidence type="ECO:0000313" key="2">
    <source>
        <dbReference type="Proteomes" id="UP001200537"/>
    </source>
</evidence>
<comment type="caution">
    <text evidence="1">The sequence shown here is derived from an EMBL/GenBank/DDBJ whole genome shotgun (WGS) entry which is preliminary data.</text>
</comment>
<evidence type="ECO:0000313" key="1">
    <source>
        <dbReference type="EMBL" id="MCG4617553.1"/>
    </source>
</evidence>
<proteinExistence type="predicted"/>
<sequence length="141" mass="15982">MVNATIEKELRALHSRDGVLTCEAVVKEARAKSSPLHDYFTWDDSRAAERYRLIEAGRLIATVRIEYTPKKATQVVYAPAFIPTGTNSEGKRQYYPVEEVTKNDFLREKALADARSEMEGTRARYSHLVDLLELSTEVFAA</sequence>
<protein>
    <submittedName>
        <fullName evidence="1">Uncharacterized protein</fullName>
    </submittedName>
</protein>
<name>A0AAJ1BAY9_9ACTO</name>
<dbReference type="EMBL" id="JAKNHJ010000005">
    <property type="protein sequence ID" value="MCG4617553.1"/>
    <property type="molecule type" value="Genomic_DNA"/>
</dbReference>
<reference evidence="1" key="1">
    <citation type="submission" date="2022-01" db="EMBL/GenBank/DDBJ databases">
        <title>Collection of gut derived symbiotic bacterial strains cultured from healthy donors.</title>
        <authorList>
            <person name="Lin H."/>
            <person name="Kohout C."/>
            <person name="Waligurski E."/>
            <person name="Pamer E.G."/>
        </authorList>
    </citation>
    <scope>NUCLEOTIDE SEQUENCE</scope>
    <source>
        <strain evidence="1">DFI.7.46</strain>
    </source>
</reference>
<dbReference type="Proteomes" id="UP001200537">
    <property type="component" value="Unassembled WGS sequence"/>
</dbReference>
<gene>
    <name evidence="1" type="ORF">L0M99_03440</name>
</gene>